<evidence type="ECO:0000256" key="2">
    <source>
        <dbReference type="ARBA" id="ARBA00022827"/>
    </source>
</evidence>
<dbReference type="GO" id="GO:0019154">
    <property type="term" value="F:glycolate dehydrogenase activity"/>
    <property type="evidence" value="ECO:0007669"/>
    <property type="project" value="UniProtKB-EC"/>
</dbReference>
<proteinExistence type="predicted"/>
<keyword evidence="5" id="KW-1185">Reference proteome</keyword>
<keyword evidence="1" id="KW-0285">Flavoprotein</keyword>
<dbReference type="STRING" id="631454.N177_0875"/>
<protein>
    <submittedName>
        <fullName evidence="4">Glycolate dehydrogenase, FAD-binding subunit GlcE</fullName>
        <ecNumber evidence="4">1.1.99.14</ecNumber>
    </submittedName>
</protein>
<organism evidence="4 5">
    <name type="scientific">Lutibaculum baratangense AMV1</name>
    <dbReference type="NCBI Taxonomy" id="631454"/>
    <lineage>
        <taxon>Bacteria</taxon>
        <taxon>Pseudomonadati</taxon>
        <taxon>Pseudomonadota</taxon>
        <taxon>Alphaproteobacteria</taxon>
        <taxon>Hyphomicrobiales</taxon>
        <taxon>Tepidamorphaceae</taxon>
        <taxon>Lutibaculum</taxon>
    </lineage>
</organism>
<name>V4RTG9_9HYPH</name>
<dbReference type="InterPro" id="IPR036318">
    <property type="entry name" value="FAD-bd_PCMH-like_sf"/>
</dbReference>
<dbReference type="InterPro" id="IPR016171">
    <property type="entry name" value="Vanillyl_alc_oxidase_C-sub2"/>
</dbReference>
<evidence type="ECO:0000259" key="3">
    <source>
        <dbReference type="PROSITE" id="PS51387"/>
    </source>
</evidence>
<dbReference type="Gene3D" id="1.10.45.10">
    <property type="entry name" value="Vanillyl-alcohol Oxidase, Chain A, domain 4"/>
    <property type="match status" value="1"/>
</dbReference>
<dbReference type="NCBIfam" id="NF008439">
    <property type="entry name" value="PRK11282.1"/>
    <property type="match status" value="1"/>
</dbReference>
<evidence type="ECO:0000313" key="4">
    <source>
        <dbReference type="EMBL" id="ESR26375.1"/>
    </source>
</evidence>
<dbReference type="Gene3D" id="3.30.465.10">
    <property type="match status" value="1"/>
</dbReference>
<dbReference type="InterPro" id="IPR016169">
    <property type="entry name" value="FAD-bd_PCMH_sub2"/>
</dbReference>
<gene>
    <name evidence="4" type="ORF">N177_0875</name>
</gene>
<dbReference type="InterPro" id="IPR016164">
    <property type="entry name" value="FAD-linked_Oxase-like_C"/>
</dbReference>
<dbReference type="GO" id="GO:0071949">
    <property type="term" value="F:FAD binding"/>
    <property type="evidence" value="ECO:0007669"/>
    <property type="project" value="InterPro"/>
</dbReference>
<evidence type="ECO:0000256" key="1">
    <source>
        <dbReference type="ARBA" id="ARBA00022630"/>
    </source>
</evidence>
<dbReference type="RefSeq" id="WP_023431021.1">
    <property type="nucleotide sequence ID" value="NZ_AWXZ01000015.1"/>
</dbReference>
<dbReference type="InterPro" id="IPR016166">
    <property type="entry name" value="FAD-bd_PCMH"/>
</dbReference>
<reference evidence="4 5" key="1">
    <citation type="journal article" date="2014" name="Genome Announc.">
        <title>Draft Genome Sequence of Lutibaculum baratangense Strain AMV1T, Isolated from a Mud Volcano in Andamans, India.</title>
        <authorList>
            <person name="Singh A."/>
            <person name="Sreenivas A."/>
            <person name="Sathyanarayana Reddy G."/>
            <person name="Pinnaka A.K."/>
            <person name="Shivaji S."/>
        </authorList>
    </citation>
    <scope>NUCLEOTIDE SEQUENCE [LARGE SCALE GENOMIC DNA]</scope>
    <source>
        <strain evidence="4 5">AMV1</strain>
    </source>
</reference>
<dbReference type="Proteomes" id="UP000017819">
    <property type="component" value="Unassembled WGS sequence"/>
</dbReference>
<sequence length="399" mass="41869">MSDPRAESHRPGDAAEVAAIVREAAAGAQPLEIVGGGTKRGYGRPAQTQASLSTELLTGITLYEPSEMVISARAGTPVAEVEAALEAENQRLVFEPPRLDSLYGSAGEPTVGALAAMNLSGPARVHSGAARDSLIGVAFVNGKGELIRSGGRVMKNVTGYDLAKLQAGALGTLGVLTEVTFKVLPKTETELTLQFEELDDARAVACLSAALRSPYEATGAAHLPAEGDRAARTIVRIEGFPGQMKHRGTMLAQALKAFGRPAELRDEKSRSLWRDVREVAPFLSGAETALWRASLPSTAAAAFVGSLPEGLVRRHVYDWGGALVWLETDPAGDAGAAAIRGALPGQGAHATLQRGPAELRARIDTFQPLPETLMRLNRGLKAAFDPAGILNPGRMHAGL</sequence>
<dbReference type="AlphaFoldDB" id="V4RTG9"/>
<dbReference type="PANTHER" id="PTHR11748">
    <property type="entry name" value="D-LACTATE DEHYDROGENASE"/>
    <property type="match status" value="1"/>
</dbReference>
<dbReference type="PATRIC" id="fig|631454.5.peg.862"/>
<keyword evidence="2" id="KW-0274">FAD</keyword>
<dbReference type="Pfam" id="PF01565">
    <property type="entry name" value="FAD_binding_4"/>
    <property type="match status" value="1"/>
</dbReference>
<dbReference type="PANTHER" id="PTHR11748:SF103">
    <property type="entry name" value="GLYCOLATE OXIDASE SUBUNIT GLCE"/>
    <property type="match status" value="1"/>
</dbReference>
<dbReference type="eggNOG" id="COG0277">
    <property type="taxonomic scope" value="Bacteria"/>
</dbReference>
<dbReference type="SUPFAM" id="SSF56176">
    <property type="entry name" value="FAD-binding/transporter-associated domain-like"/>
    <property type="match status" value="1"/>
</dbReference>
<dbReference type="SUPFAM" id="SSF55103">
    <property type="entry name" value="FAD-linked oxidases, C-terminal domain"/>
    <property type="match status" value="1"/>
</dbReference>
<evidence type="ECO:0000313" key="5">
    <source>
        <dbReference type="Proteomes" id="UP000017819"/>
    </source>
</evidence>
<keyword evidence="4" id="KW-0560">Oxidoreductase</keyword>
<dbReference type="PROSITE" id="PS51387">
    <property type="entry name" value="FAD_PCMH"/>
    <property type="match status" value="1"/>
</dbReference>
<dbReference type="EC" id="1.1.99.14" evidence="4"/>
<dbReference type="EMBL" id="AWXZ01000015">
    <property type="protein sequence ID" value="ESR26375.1"/>
    <property type="molecule type" value="Genomic_DNA"/>
</dbReference>
<feature type="domain" description="FAD-binding PCMH-type" evidence="3">
    <location>
        <begin position="1"/>
        <end position="186"/>
    </location>
</feature>
<dbReference type="InterPro" id="IPR006094">
    <property type="entry name" value="Oxid_FAD_bind_N"/>
</dbReference>
<accession>V4RTG9</accession>
<comment type="caution">
    <text evidence="4">The sequence shown here is derived from an EMBL/GenBank/DDBJ whole genome shotgun (WGS) entry which is preliminary data.</text>
</comment>